<evidence type="ECO:0000313" key="3">
    <source>
        <dbReference type="EMBL" id="ROR34097.1"/>
    </source>
</evidence>
<dbReference type="InterPro" id="IPR050336">
    <property type="entry name" value="Chromosome_partition/occlusion"/>
</dbReference>
<dbReference type="InterPro" id="IPR004437">
    <property type="entry name" value="ParB/RepB/Spo0J"/>
</dbReference>
<feature type="region of interest" description="Disordered" evidence="1">
    <location>
        <begin position="1"/>
        <end position="28"/>
    </location>
</feature>
<dbReference type="GO" id="GO:0007059">
    <property type="term" value="P:chromosome segregation"/>
    <property type="evidence" value="ECO:0007669"/>
    <property type="project" value="TreeGrafter"/>
</dbReference>
<dbReference type="OrthoDB" id="70307at2"/>
<protein>
    <submittedName>
        <fullName evidence="3">ParB family chromosome partitioning protein</fullName>
    </submittedName>
</protein>
<dbReference type="SUPFAM" id="SSF109709">
    <property type="entry name" value="KorB DNA-binding domain-like"/>
    <property type="match status" value="1"/>
</dbReference>
<dbReference type="GO" id="GO:0003677">
    <property type="term" value="F:DNA binding"/>
    <property type="evidence" value="ECO:0007669"/>
    <property type="project" value="InterPro"/>
</dbReference>
<dbReference type="AlphaFoldDB" id="A0A8G1U9A2"/>
<dbReference type="Pfam" id="PF17762">
    <property type="entry name" value="HTH_ParB"/>
    <property type="match status" value="1"/>
</dbReference>
<dbReference type="GO" id="GO:0005694">
    <property type="term" value="C:chromosome"/>
    <property type="evidence" value="ECO:0007669"/>
    <property type="project" value="TreeGrafter"/>
</dbReference>
<dbReference type="Proteomes" id="UP000267408">
    <property type="component" value="Unassembled WGS sequence"/>
</dbReference>
<dbReference type="PANTHER" id="PTHR33375:SF1">
    <property type="entry name" value="CHROMOSOME-PARTITIONING PROTEIN PARB-RELATED"/>
    <property type="match status" value="1"/>
</dbReference>
<dbReference type="RefSeq" id="WP_123564196.1">
    <property type="nucleotide sequence ID" value="NZ_RJVJ01000004.1"/>
</dbReference>
<gene>
    <name evidence="3" type="ORF">EDD39_7658</name>
</gene>
<feature type="domain" description="ParB/Spo0J HTH" evidence="2">
    <location>
        <begin position="151"/>
        <end position="222"/>
    </location>
</feature>
<proteinExistence type="predicted"/>
<feature type="compositionally biased region" description="Gly residues" evidence="1">
    <location>
        <begin position="290"/>
        <end position="301"/>
    </location>
</feature>
<dbReference type="PANTHER" id="PTHR33375">
    <property type="entry name" value="CHROMOSOME-PARTITIONING PROTEIN PARB-RELATED"/>
    <property type="match status" value="1"/>
</dbReference>
<name>A0A8G1U9A2_9ACTN</name>
<dbReference type="EMBL" id="RJVJ01000004">
    <property type="protein sequence ID" value="ROR34097.1"/>
    <property type="molecule type" value="Genomic_DNA"/>
</dbReference>
<comment type="caution">
    <text evidence="3">The sequence shown here is derived from an EMBL/GenBank/DDBJ whole genome shotgun (WGS) entry which is preliminary data.</text>
</comment>
<evidence type="ECO:0000313" key="4">
    <source>
        <dbReference type="Proteomes" id="UP000267408"/>
    </source>
</evidence>
<dbReference type="NCBIfam" id="TIGR00180">
    <property type="entry name" value="parB_part"/>
    <property type="match status" value="1"/>
</dbReference>
<evidence type="ECO:0000259" key="2">
    <source>
        <dbReference type="Pfam" id="PF17762"/>
    </source>
</evidence>
<evidence type="ECO:0000256" key="1">
    <source>
        <dbReference type="SAM" id="MobiDB-lite"/>
    </source>
</evidence>
<dbReference type="Gene3D" id="3.90.1530.10">
    <property type="entry name" value="Conserved hypothetical protein from pyrococcus furiosus pfu- 392566-001, ParB domain"/>
    <property type="match status" value="1"/>
</dbReference>
<sequence length="415" mass="43615">MTRAADRLGGGSSFGAVARPRSERGRAKAVAEGSIPDYELQRLELVKVRPSLVNPRRHFGTEEEQEALGQSLARKQTTACVAVTREAYLALWPDHGSGIGDAGWVLLNGERRYRSALRVGLEQLDFVVRDDLATSRADFIDYLMLENDERQDFNVIERAHGLNDLLRACDGNAAEVARRRGRDRSWVGNQIALLTLPAEIQEQLVAGALAERYARRLARALKEDPSLGAPQLLVLAEQFKAEERDRRQQTKDVLEAARGQVLSADNIRSAPPVLSADNTGTGRRASGQAVGAGGRSAGEGGMLSADNIPEQRMTGGADGGAEAGAVLSADNTGGAGRMLSADNIAEESAGVVPGGAGAGSVLSADNTGGGSGAVVVAAELVRALGATPAEQAATIRAGLDDEGFTALLEVLYAEV</sequence>
<dbReference type="Gene3D" id="1.10.10.2830">
    <property type="match status" value="1"/>
</dbReference>
<accession>A0A8G1U9A2</accession>
<organism evidence="3 4">
    <name type="scientific">Kitasatospora cineracea</name>
    <dbReference type="NCBI Taxonomy" id="88074"/>
    <lineage>
        <taxon>Bacteria</taxon>
        <taxon>Bacillati</taxon>
        <taxon>Actinomycetota</taxon>
        <taxon>Actinomycetes</taxon>
        <taxon>Kitasatosporales</taxon>
        <taxon>Streptomycetaceae</taxon>
        <taxon>Kitasatospora</taxon>
    </lineage>
</organism>
<feature type="region of interest" description="Disordered" evidence="1">
    <location>
        <begin position="265"/>
        <end position="302"/>
    </location>
</feature>
<reference evidence="3 4" key="1">
    <citation type="submission" date="2018-11" db="EMBL/GenBank/DDBJ databases">
        <title>Sequencing the genomes of 1000 actinobacteria strains.</title>
        <authorList>
            <person name="Klenk H.-P."/>
        </authorList>
    </citation>
    <scope>NUCLEOTIDE SEQUENCE [LARGE SCALE GENOMIC DNA]</scope>
    <source>
        <strain evidence="3 4">DSM 44780</strain>
    </source>
</reference>
<dbReference type="InterPro" id="IPR041468">
    <property type="entry name" value="HTH_ParB/Spo0J"/>
</dbReference>